<dbReference type="EMBL" id="PJNH01000001">
    <property type="protein sequence ID" value="PKR78511.1"/>
    <property type="molecule type" value="Genomic_DNA"/>
</dbReference>
<dbReference type="OrthoDB" id="1655540at2"/>
<evidence type="ECO:0008006" key="3">
    <source>
        <dbReference type="Google" id="ProtNLM"/>
    </source>
</evidence>
<organism evidence="1 2">
    <name type="scientific">Halalkalibacillus sediminis</name>
    <dbReference type="NCBI Taxonomy" id="2018042"/>
    <lineage>
        <taxon>Bacteria</taxon>
        <taxon>Bacillati</taxon>
        <taxon>Bacillota</taxon>
        <taxon>Bacilli</taxon>
        <taxon>Bacillales</taxon>
        <taxon>Bacillaceae</taxon>
        <taxon>Halalkalibacillus</taxon>
    </lineage>
</organism>
<dbReference type="RefSeq" id="WP_101330255.1">
    <property type="nucleotide sequence ID" value="NZ_PJNH01000001.1"/>
</dbReference>
<dbReference type="InterPro" id="IPR025953">
    <property type="entry name" value="YlbD_coat"/>
</dbReference>
<dbReference type="Proteomes" id="UP000243524">
    <property type="component" value="Unassembled WGS sequence"/>
</dbReference>
<protein>
    <recommendedName>
        <fullName evidence="3">Cytosolic protein</fullName>
    </recommendedName>
</protein>
<reference evidence="1 2" key="1">
    <citation type="submission" date="2017-06" db="EMBL/GenBank/DDBJ databases">
        <title>the draft geome sequence of Illustriluteabacillus marina B3227.</title>
        <authorList>
            <person name="He R.-H."/>
            <person name="Du Z.-J."/>
        </authorList>
    </citation>
    <scope>NUCLEOTIDE SEQUENCE [LARGE SCALE GENOMIC DNA]</scope>
    <source>
        <strain evidence="1 2">B3227</strain>
    </source>
</reference>
<keyword evidence="2" id="KW-1185">Reference proteome</keyword>
<accession>A0A2I0QVZ3</accession>
<comment type="caution">
    <text evidence="1">The sequence shown here is derived from an EMBL/GenBank/DDBJ whole genome shotgun (WGS) entry which is preliminary data.</text>
</comment>
<evidence type="ECO:0000313" key="2">
    <source>
        <dbReference type="Proteomes" id="UP000243524"/>
    </source>
</evidence>
<dbReference type="Pfam" id="PF14071">
    <property type="entry name" value="YlbD_coat"/>
    <property type="match status" value="1"/>
</dbReference>
<dbReference type="AlphaFoldDB" id="A0A2I0QVZ3"/>
<proteinExistence type="predicted"/>
<evidence type="ECO:0000313" key="1">
    <source>
        <dbReference type="EMBL" id="PKR78511.1"/>
    </source>
</evidence>
<sequence length="121" mass="14652">MSSQELPREVKRFKEFVQEHPRLVEAVKNKEYTWQQLYDLWNREGEEALFWEAFDKEINNNNSSIDHGKWMKQTMDILSNVDLDKLDHQIRGLSKAIDQLQDFVQSSKRPQSPYHRRTKRF</sequence>
<gene>
    <name evidence="1" type="ORF">CEY16_01785</name>
</gene>
<name>A0A2I0QVZ3_9BACI</name>